<evidence type="ECO:0000256" key="1">
    <source>
        <dbReference type="ARBA" id="ARBA00004155"/>
    </source>
</evidence>
<evidence type="ECO:0000256" key="6">
    <source>
        <dbReference type="ARBA" id="ARBA00023136"/>
    </source>
</evidence>
<comment type="similarity">
    <text evidence="2">Belongs to the major facilitator superfamily.</text>
</comment>
<evidence type="ECO:0000313" key="28">
    <source>
        <dbReference type="Proteomes" id="UP000036771"/>
    </source>
</evidence>
<evidence type="ECO:0000256" key="11">
    <source>
        <dbReference type="ARBA" id="ARBA00044884"/>
    </source>
</evidence>
<evidence type="ECO:0000256" key="15">
    <source>
        <dbReference type="ARBA" id="ARBA00044899"/>
    </source>
</evidence>
<dbReference type="OrthoDB" id="9794076at2"/>
<dbReference type="STRING" id="1629334.Cva_01020"/>
<evidence type="ECO:0000256" key="5">
    <source>
        <dbReference type="ARBA" id="ARBA00022989"/>
    </source>
</evidence>
<comment type="subunit">
    <text evidence="24">Homodimer. Interacts with lysosomal protein GLMP (via lumenal domain); the interaction starts while both proteins are still in the endoplasmic reticulum and is required for stabilization of MFSD1 in lysosomes but has no direct effect on its targeting to lysosomes or transporter activity.</text>
</comment>
<dbReference type="InterPro" id="IPR052187">
    <property type="entry name" value="MFSD1"/>
</dbReference>
<evidence type="ECO:0000256" key="20">
    <source>
        <dbReference type="ARBA" id="ARBA00044924"/>
    </source>
</evidence>
<evidence type="ECO:0000256" key="13">
    <source>
        <dbReference type="ARBA" id="ARBA00044893"/>
    </source>
</evidence>
<comment type="catalytic activity">
    <reaction evidence="14">
        <text>L-aspartyl-L-lysine(out) = L-aspartyl-L-lysine(in)</text>
        <dbReference type="Rhea" id="RHEA:79411"/>
        <dbReference type="ChEBI" id="CHEBI:229953"/>
    </reaction>
</comment>
<dbReference type="InterPro" id="IPR020846">
    <property type="entry name" value="MFS_dom"/>
</dbReference>
<sequence length="444" mass="48845">MASTPLGLMDHETSKEKSGFLPWMVWGCGGLFYFYQFIIRTSPSYMTDDLMQAFQIQGLTLGVLTSFYYYAYSPMQIPLGLMLDRFGPRRVLIASCGLCALGCILFASSYHLTIACTGRFLMGMGSACAWIGSIKLATLWFPSDRVGMIIGLTMFLGTMGPFFGGPIVANVVDHMGWRQTMYLLGGIGALLIAFMWILLSDRPQTAMAVPENSQPVESIAKGLQVVFLSPQVWINAVYAMLMYVPLAAFADLWGVTFIQDLYQIETPLAASVISSVFFGVSVGALVTTYLSDKVGSRRLPMTIGAIGSLIIYCIIIYIPGVPLTVMYGLTFLTGFFFTGQLMCFASAVDMVPSSSSGVVVGFTNMVVMLSGVIFQPFVGWLLDLSHHISEDASSRVSLYAIHDWRFSLTSLVICLAVALFLTLFIKETHPKKHVLHKHSERESR</sequence>
<accession>A0A0K8MDS5</accession>
<dbReference type="Proteomes" id="UP000036771">
    <property type="component" value="Unassembled WGS sequence"/>
</dbReference>
<feature type="transmembrane region" description="Helical" evidence="25">
    <location>
        <begin position="243"/>
        <end position="262"/>
    </location>
</feature>
<evidence type="ECO:0000256" key="23">
    <source>
        <dbReference type="ARBA" id="ARBA00045709"/>
    </source>
</evidence>
<evidence type="ECO:0000256" key="4">
    <source>
        <dbReference type="ARBA" id="ARBA00022692"/>
    </source>
</evidence>
<comment type="catalytic activity">
    <reaction evidence="15">
        <text>L-arginyl-L-alpha-amino acid(out) = L-arginyl-L-alpha-amino acid(in)</text>
        <dbReference type="Rhea" id="RHEA:79371"/>
        <dbReference type="ChEBI" id="CHEBI:84315"/>
    </reaction>
</comment>
<evidence type="ECO:0000256" key="8">
    <source>
        <dbReference type="ARBA" id="ARBA00044876"/>
    </source>
</evidence>
<dbReference type="PANTHER" id="PTHR23512:SF3">
    <property type="entry name" value="MAJOR FACILITATOR SUPERFAMILY DOMAIN-CONTAINING PROTEIN 1"/>
    <property type="match status" value="1"/>
</dbReference>
<name>A0A0K8MDS5_9PROT</name>
<feature type="transmembrane region" description="Helical" evidence="25">
    <location>
        <begin position="302"/>
        <end position="319"/>
    </location>
</feature>
<evidence type="ECO:0000256" key="18">
    <source>
        <dbReference type="ARBA" id="ARBA00044912"/>
    </source>
</evidence>
<evidence type="ECO:0000256" key="22">
    <source>
        <dbReference type="ARBA" id="ARBA00045018"/>
    </source>
</evidence>
<evidence type="ECO:0000259" key="26">
    <source>
        <dbReference type="PROSITE" id="PS50850"/>
    </source>
</evidence>
<feature type="transmembrane region" description="Helical" evidence="25">
    <location>
        <begin position="325"/>
        <end position="345"/>
    </location>
</feature>
<feature type="transmembrane region" description="Helical" evidence="25">
    <location>
        <begin position="404"/>
        <end position="425"/>
    </location>
</feature>
<comment type="catalytic activity">
    <reaction evidence="17">
        <text>L-arginyl-glycine(out) = L-arginyl-glycine(in)</text>
        <dbReference type="Rhea" id="RHEA:79391"/>
        <dbReference type="ChEBI" id="CHEBI:229955"/>
    </reaction>
</comment>
<feature type="transmembrane region" description="Helical" evidence="25">
    <location>
        <begin position="268"/>
        <end position="290"/>
    </location>
</feature>
<evidence type="ECO:0000313" key="27">
    <source>
        <dbReference type="EMBL" id="GAO98368.1"/>
    </source>
</evidence>
<keyword evidence="28" id="KW-1185">Reference proteome</keyword>
<keyword evidence="5 25" id="KW-1133">Transmembrane helix</keyword>
<comment type="caution">
    <text evidence="27">The sequence shown here is derived from an EMBL/GenBank/DDBJ whole genome shotgun (WGS) entry which is preliminary data.</text>
</comment>
<dbReference type="GO" id="GO:0022857">
    <property type="term" value="F:transmembrane transporter activity"/>
    <property type="evidence" value="ECO:0007669"/>
    <property type="project" value="InterPro"/>
</dbReference>
<feature type="transmembrane region" description="Helical" evidence="25">
    <location>
        <begin position="181"/>
        <end position="199"/>
    </location>
</feature>
<feature type="transmembrane region" description="Helical" evidence="25">
    <location>
        <begin position="357"/>
        <end position="378"/>
    </location>
</feature>
<feature type="transmembrane region" description="Helical" evidence="25">
    <location>
        <begin position="120"/>
        <end position="141"/>
    </location>
</feature>
<comment type="catalytic activity">
    <reaction evidence="16">
        <text>L-lysyl-L-lysine(out) = L-lysyl-L-lysine(in)</text>
        <dbReference type="Rhea" id="RHEA:79403"/>
        <dbReference type="ChEBI" id="CHEBI:229956"/>
    </reaction>
</comment>
<keyword evidence="6 25" id="KW-0472">Membrane</keyword>
<evidence type="ECO:0000256" key="17">
    <source>
        <dbReference type="ARBA" id="ARBA00044903"/>
    </source>
</evidence>
<keyword evidence="4 25" id="KW-0812">Transmembrane</keyword>
<dbReference type="AlphaFoldDB" id="A0A0K8MDS5"/>
<feature type="transmembrane region" description="Helical" evidence="25">
    <location>
        <begin position="20"/>
        <end position="38"/>
    </location>
</feature>
<evidence type="ECO:0000256" key="24">
    <source>
        <dbReference type="ARBA" id="ARBA00046376"/>
    </source>
</evidence>
<gene>
    <name evidence="27" type="primary">gudP_2</name>
    <name evidence="27" type="ORF">Cva_01020</name>
</gene>
<dbReference type="InterPro" id="IPR011701">
    <property type="entry name" value="MFS"/>
</dbReference>
<evidence type="ECO:0000256" key="9">
    <source>
        <dbReference type="ARBA" id="ARBA00044878"/>
    </source>
</evidence>
<comment type="catalytic activity">
    <reaction evidence="13">
        <text>L-alpha-aminoacyl-L-lysine(out) = L-alpha-aminoacyl-L-lysine(in)</text>
        <dbReference type="Rhea" id="RHEA:79383"/>
        <dbReference type="ChEBI" id="CHEBI:229966"/>
    </reaction>
</comment>
<dbReference type="Gene3D" id="1.20.1250.20">
    <property type="entry name" value="MFS general substrate transporter like domains"/>
    <property type="match status" value="2"/>
</dbReference>
<dbReference type="Pfam" id="PF07690">
    <property type="entry name" value="MFS_1"/>
    <property type="match status" value="1"/>
</dbReference>
<comment type="catalytic activity">
    <reaction evidence="20">
        <text>L-lysyl-glycine(out) = L-lysyl-glycine(in)</text>
        <dbReference type="Rhea" id="RHEA:79407"/>
        <dbReference type="ChEBI" id="CHEBI:191202"/>
    </reaction>
</comment>
<evidence type="ECO:0000256" key="16">
    <source>
        <dbReference type="ARBA" id="ARBA00044900"/>
    </source>
</evidence>
<evidence type="ECO:0000256" key="3">
    <source>
        <dbReference type="ARBA" id="ARBA00022448"/>
    </source>
</evidence>
<keyword evidence="7" id="KW-0458">Lysosome</keyword>
<comment type="catalytic activity">
    <reaction evidence="9">
        <text>L-histidyl-glycine(out) = L-histidyl-glycine(in)</text>
        <dbReference type="Rhea" id="RHEA:79395"/>
        <dbReference type="ChEBI" id="CHEBI:229957"/>
    </reaction>
</comment>
<comment type="catalytic activity">
    <reaction evidence="18">
        <text>L-histidyl-L-alpha-amino acid(out) = L-histidyl-L-alpha-amino acid(in)</text>
        <dbReference type="Rhea" id="RHEA:79379"/>
        <dbReference type="ChEBI" id="CHEBI:229964"/>
    </reaction>
</comment>
<dbReference type="PROSITE" id="PS50850">
    <property type="entry name" value="MFS"/>
    <property type="match status" value="1"/>
</dbReference>
<dbReference type="GO" id="GO:0005765">
    <property type="term" value="C:lysosomal membrane"/>
    <property type="evidence" value="ECO:0007669"/>
    <property type="project" value="UniProtKB-SubCell"/>
</dbReference>
<comment type="catalytic activity">
    <reaction evidence="11">
        <text>L-alpha-aminoacyl-L-histidine(out) = L-alpha-aminoacyl-L-histidine(in)</text>
        <dbReference type="Rhea" id="RHEA:79375"/>
        <dbReference type="ChEBI" id="CHEBI:229967"/>
    </reaction>
</comment>
<comment type="subcellular location">
    <subcellularLocation>
        <location evidence="1">Lysosome membrane</location>
        <topology evidence="1">Multi-pass membrane protein</topology>
    </subcellularLocation>
</comment>
<dbReference type="SUPFAM" id="SSF103473">
    <property type="entry name" value="MFS general substrate transporter"/>
    <property type="match status" value="1"/>
</dbReference>
<evidence type="ECO:0000256" key="25">
    <source>
        <dbReference type="SAM" id="Phobius"/>
    </source>
</evidence>
<feature type="domain" description="Major facilitator superfamily (MFS) profile" evidence="26">
    <location>
        <begin position="22"/>
        <end position="429"/>
    </location>
</feature>
<comment type="catalytic activity">
    <reaction evidence="12">
        <text>L-lysyl-L-alpha-amino acid(out) = L-lysyl-L-alpha-amino acid(in)</text>
        <dbReference type="Rhea" id="RHEA:79387"/>
        <dbReference type="ChEBI" id="CHEBI:229965"/>
    </reaction>
</comment>
<feature type="transmembrane region" description="Helical" evidence="25">
    <location>
        <begin position="91"/>
        <end position="108"/>
    </location>
</feature>
<comment type="catalytic activity">
    <reaction evidence="10">
        <text>L-alpha-aminoacyl-L-arginine(out) = L-alpha-aminoacyl-L-arginine(in)</text>
        <dbReference type="Rhea" id="RHEA:79367"/>
        <dbReference type="ChEBI" id="CHEBI:229968"/>
    </reaction>
</comment>
<evidence type="ECO:0000256" key="21">
    <source>
        <dbReference type="ARBA" id="ARBA00044985"/>
    </source>
</evidence>
<comment type="function">
    <text evidence="23">Lysosomal dipeptide uniporter that selectively exports lysine, arginine or histidine-containing dipeptides with a net positive charge from the lysosome lumen into the cytosol. Could play a role in a specific type of protein O-glycosylation indirectly regulating macrophages migration and tissue invasion. Also essential for liver homeostasis.</text>
</comment>
<proteinExistence type="inferred from homology"/>
<feature type="transmembrane region" description="Helical" evidence="25">
    <location>
        <begin position="147"/>
        <end position="169"/>
    </location>
</feature>
<organism evidence="27 28">
    <name type="scientific">Caedimonas varicaedens</name>
    <dbReference type="NCBI Taxonomy" id="1629334"/>
    <lineage>
        <taxon>Bacteria</taxon>
        <taxon>Pseudomonadati</taxon>
        <taxon>Pseudomonadota</taxon>
        <taxon>Alphaproteobacteria</taxon>
        <taxon>Holosporales</taxon>
        <taxon>Caedimonadaceae</taxon>
        <taxon>Caedimonas</taxon>
    </lineage>
</organism>
<dbReference type="InterPro" id="IPR036259">
    <property type="entry name" value="MFS_trans_sf"/>
</dbReference>
<comment type="catalytic activity">
    <reaction evidence="8">
        <text>L-lysyl-L-alanine(out) = L-lysyl-L-alanine(in)</text>
        <dbReference type="Rhea" id="RHEA:79399"/>
        <dbReference type="ChEBI" id="CHEBI:229954"/>
    </reaction>
</comment>
<dbReference type="EMBL" id="BBVC01000051">
    <property type="protein sequence ID" value="GAO98368.1"/>
    <property type="molecule type" value="Genomic_DNA"/>
</dbReference>
<keyword evidence="3" id="KW-0813">Transport</keyword>
<dbReference type="PANTHER" id="PTHR23512">
    <property type="entry name" value="MAJOR FACILITATOR SUPERFAMILY DOMAIN-CONTAINING PROTEIN 1"/>
    <property type="match status" value="1"/>
</dbReference>
<evidence type="ECO:0000256" key="12">
    <source>
        <dbReference type="ARBA" id="ARBA00044891"/>
    </source>
</evidence>
<evidence type="ECO:0000256" key="19">
    <source>
        <dbReference type="ARBA" id="ARBA00044919"/>
    </source>
</evidence>
<evidence type="ECO:0000256" key="7">
    <source>
        <dbReference type="ARBA" id="ARBA00023228"/>
    </source>
</evidence>
<evidence type="ECO:0000256" key="2">
    <source>
        <dbReference type="ARBA" id="ARBA00008335"/>
    </source>
</evidence>
<comment type="catalytic activity">
    <reaction evidence="19">
        <text>L-alanyl-L-lysine(out) = L-alanyl-L-lysine(in)</text>
        <dbReference type="Rhea" id="RHEA:79415"/>
        <dbReference type="ChEBI" id="CHEBI:192470"/>
    </reaction>
</comment>
<reference evidence="27 28" key="1">
    <citation type="submission" date="2015-03" db="EMBL/GenBank/DDBJ databases">
        <title>Caedibacter varicaedens, whole genome shotgun sequence.</title>
        <authorList>
            <person name="Suzuki H."/>
            <person name="Dapper A.L."/>
            <person name="Gibson A.K."/>
            <person name="Jackson C."/>
            <person name="Lee H."/>
            <person name="Pejaver V.R."/>
            <person name="Doak T."/>
            <person name="Lynch M."/>
        </authorList>
    </citation>
    <scope>NUCLEOTIDE SEQUENCE [LARGE SCALE GENOMIC DNA]</scope>
</reference>
<feature type="transmembrane region" description="Helical" evidence="25">
    <location>
        <begin position="50"/>
        <end position="71"/>
    </location>
</feature>
<evidence type="ECO:0000256" key="10">
    <source>
        <dbReference type="ARBA" id="ARBA00044881"/>
    </source>
</evidence>
<protein>
    <recommendedName>
        <fullName evidence="21">Lysosomal dipeptide transporter MFSD1</fullName>
    </recommendedName>
    <alternativeName>
        <fullName evidence="22">Major facilitator superfamily domain-containing protein 1</fullName>
    </alternativeName>
</protein>
<evidence type="ECO:0000256" key="14">
    <source>
        <dbReference type="ARBA" id="ARBA00044898"/>
    </source>
</evidence>